<proteinExistence type="predicted"/>
<dbReference type="Pfam" id="PF00239">
    <property type="entry name" value="Resolvase"/>
    <property type="match status" value="1"/>
</dbReference>
<dbReference type="AlphaFoldDB" id="A0A173YV92"/>
<dbReference type="Pfam" id="PF07508">
    <property type="entry name" value="Recombinase"/>
    <property type="match status" value="1"/>
</dbReference>
<dbReference type="InterPro" id="IPR011109">
    <property type="entry name" value="DNA_bind_recombinase_dom"/>
</dbReference>
<name>A0A173YV92_9FIRM</name>
<dbReference type="PROSITE" id="PS51736">
    <property type="entry name" value="RECOMBINASES_3"/>
    <property type="match status" value="1"/>
</dbReference>
<gene>
    <name evidence="3" type="ORF">ERS852395_00993</name>
</gene>
<dbReference type="InterPro" id="IPR006119">
    <property type="entry name" value="Resolv_N"/>
</dbReference>
<protein>
    <submittedName>
        <fullName evidence="3">Recombinase</fullName>
    </submittedName>
</protein>
<accession>A0A173YV92</accession>
<dbReference type="InterPro" id="IPR050639">
    <property type="entry name" value="SSR_resolvase"/>
</dbReference>
<dbReference type="InterPro" id="IPR036162">
    <property type="entry name" value="Resolvase-like_N_sf"/>
</dbReference>
<dbReference type="Gene3D" id="3.40.50.1390">
    <property type="entry name" value="Resolvase, N-terminal catalytic domain"/>
    <property type="match status" value="1"/>
</dbReference>
<evidence type="ECO:0000259" key="2">
    <source>
        <dbReference type="PROSITE" id="PS51737"/>
    </source>
</evidence>
<dbReference type="Proteomes" id="UP000095447">
    <property type="component" value="Unassembled WGS sequence"/>
</dbReference>
<evidence type="ECO:0000313" key="4">
    <source>
        <dbReference type="Proteomes" id="UP000095447"/>
    </source>
</evidence>
<evidence type="ECO:0000259" key="1">
    <source>
        <dbReference type="PROSITE" id="PS51736"/>
    </source>
</evidence>
<organism evidence="3 4">
    <name type="scientific">Blautia obeum</name>
    <dbReference type="NCBI Taxonomy" id="40520"/>
    <lineage>
        <taxon>Bacteria</taxon>
        <taxon>Bacillati</taxon>
        <taxon>Bacillota</taxon>
        <taxon>Clostridia</taxon>
        <taxon>Lachnospirales</taxon>
        <taxon>Lachnospiraceae</taxon>
        <taxon>Blautia</taxon>
    </lineage>
</organism>
<dbReference type="GO" id="GO:0000150">
    <property type="term" value="F:DNA strand exchange activity"/>
    <property type="evidence" value="ECO:0007669"/>
    <property type="project" value="InterPro"/>
</dbReference>
<dbReference type="EMBL" id="CYZA01000004">
    <property type="protein sequence ID" value="CUN67427.1"/>
    <property type="molecule type" value="Genomic_DNA"/>
</dbReference>
<dbReference type="SUPFAM" id="SSF53041">
    <property type="entry name" value="Resolvase-like"/>
    <property type="match status" value="1"/>
</dbReference>
<dbReference type="PROSITE" id="PS51737">
    <property type="entry name" value="RECOMBINASE_DNA_BIND"/>
    <property type="match status" value="1"/>
</dbReference>
<dbReference type="PANTHER" id="PTHR30461:SF23">
    <property type="entry name" value="DNA RECOMBINASE-RELATED"/>
    <property type="match status" value="1"/>
</dbReference>
<reference evidence="3 4" key="1">
    <citation type="submission" date="2015-09" db="EMBL/GenBank/DDBJ databases">
        <authorList>
            <consortium name="Pathogen Informatics"/>
        </authorList>
    </citation>
    <scope>NUCLEOTIDE SEQUENCE [LARGE SCALE GENOMIC DNA]</scope>
    <source>
        <strain evidence="3 4">2789STDY5608838</strain>
    </source>
</reference>
<dbReference type="InterPro" id="IPR038109">
    <property type="entry name" value="DNA_bind_recomb_sf"/>
</dbReference>
<dbReference type="Gene3D" id="3.90.1750.20">
    <property type="entry name" value="Putative Large Serine Recombinase, Chain B, Domain 2"/>
    <property type="match status" value="1"/>
</dbReference>
<sequence length="456" mass="52570">MIEQCRMGKIGCIVVKDLSRLGRNYVEVGNLLEQVFPFLGIRVISVNDSYDSDSFIGQTGGLDVAFKNLVYNLYSKDLSNKVKSAVNTRMKRGEYIGPYGIFGYQKAPEDVYKLVIDEEAAGIIRRIFQMVGDGMPRKEVVKLLNEEHVPTPAVYKQMKGCTRDWFPNGKKGSWNTSMVAKIIRDERYAGHMVGHKKVYESFDSKHQVGVDKSEWIVVRDTHEGIVTQEEFDRANANMRNVVQGKKKNPATKKKFSVIVCPYCGLTLRPGKRQDSFMYCPTGRMHRDSPCSVVRIRKDVAEQTLVELVRMQSQLLVTAEQELKEKTQKRKKGMDAECMRAEIRRLEETKVNDYESYKEGKLSRKTFLERKKESDMRRQELSEAVEELEAQELVEDDSQRKYGEAFRIKEYLNLEKFDKAVMASLIESAKVIGEDKMEVTWKYQDVYEKILGEMQGQ</sequence>
<feature type="domain" description="Resolvase/invertase-type recombinase catalytic" evidence="1">
    <location>
        <begin position="1"/>
        <end position="93"/>
    </location>
</feature>
<dbReference type="GO" id="GO:0003677">
    <property type="term" value="F:DNA binding"/>
    <property type="evidence" value="ECO:0007669"/>
    <property type="project" value="InterPro"/>
</dbReference>
<evidence type="ECO:0000313" key="3">
    <source>
        <dbReference type="EMBL" id="CUN67427.1"/>
    </source>
</evidence>
<feature type="domain" description="Recombinase" evidence="2">
    <location>
        <begin position="101"/>
        <end position="244"/>
    </location>
</feature>
<dbReference type="PANTHER" id="PTHR30461">
    <property type="entry name" value="DNA-INVERTASE FROM LAMBDOID PROPHAGE"/>
    <property type="match status" value="1"/>
</dbReference>